<sequence length="180" mass="20347">RSQTLRKETAVPTKTVRLKLVSLDSVWMISVRLNSVRLVTVFVDTAVSGRFHLRGSEDVGLITSPELIRYYLKVLPLYGGTLVVPYHYPFLLVADTTLLAESSHKALHSAVNKQDKARLASRREDQMTEAEWGERGDMSRQPFPSFDESRPVDLAPKGASSDNRIVLLTMPMRKEFTRLC</sequence>
<gene>
    <name evidence="2" type="ORF">FOZ62_004512</name>
</gene>
<evidence type="ECO:0000256" key="1">
    <source>
        <dbReference type="SAM" id="MobiDB-lite"/>
    </source>
</evidence>
<feature type="region of interest" description="Disordered" evidence="1">
    <location>
        <begin position="117"/>
        <end position="157"/>
    </location>
</feature>
<accession>A0A7J6PV24</accession>
<feature type="compositionally biased region" description="Basic and acidic residues" evidence="1">
    <location>
        <begin position="117"/>
        <end position="138"/>
    </location>
</feature>
<feature type="non-terminal residue" evidence="2">
    <location>
        <position position="180"/>
    </location>
</feature>
<organism evidence="2 3">
    <name type="scientific">Perkinsus olseni</name>
    <name type="common">Perkinsus atlanticus</name>
    <dbReference type="NCBI Taxonomy" id="32597"/>
    <lineage>
        <taxon>Eukaryota</taxon>
        <taxon>Sar</taxon>
        <taxon>Alveolata</taxon>
        <taxon>Perkinsozoa</taxon>
        <taxon>Perkinsea</taxon>
        <taxon>Perkinsida</taxon>
        <taxon>Perkinsidae</taxon>
        <taxon>Perkinsus</taxon>
    </lineage>
</organism>
<reference evidence="2 3" key="1">
    <citation type="submission" date="2020-04" db="EMBL/GenBank/DDBJ databases">
        <title>Perkinsus olseni comparative genomics.</title>
        <authorList>
            <person name="Bogema D.R."/>
        </authorList>
    </citation>
    <scope>NUCLEOTIDE SEQUENCE [LARGE SCALE GENOMIC DNA]</scope>
    <source>
        <strain evidence="2">ATCC PRA-205</strain>
    </source>
</reference>
<comment type="caution">
    <text evidence="2">The sequence shown here is derived from an EMBL/GenBank/DDBJ whole genome shotgun (WGS) entry which is preliminary data.</text>
</comment>
<dbReference type="AlphaFoldDB" id="A0A7J6PV24"/>
<proteinExistence type="predicted"/>
<evidence type="ECO:0000313" key="3">
    <source>
        <dbReference type="Proteomes" id="UP000574390"/>
    </source>
</evidence>
<evidence type="ECO:0000313" key="2">
    <source>
        <dbReference type="EMBL" id="KAF4699461.1"/>
    </source>
</evidence>
<name>A0A7J6PV24_PEROL</name>
<dbReference type="EMBL" id="JABANM010034550">
    <property type="protein sequence ID" value="KAF4699461.1"/>
    <property type="molecule type" value="Genomic_DNA"/>
</dbReference>
<protein>
    <submittedName>
        <fullName evidence="2">Uncharacterized protein</fullName>
    </submittedName>
</protein>
<dbReference type="Proteomes" id="UP000574390">
    <property type="component" value="Unassembled WGS sequence"/>
</dbReference>